<feature type="transmembrane region" description="Helical" evidence="4">
    <location>
        <begin position="7"/>
        <end position="31"/>
    </location>
</feature>
<dbReference type="GO" id="GO:0009289">
    <property type="term" value="C:pilus"/>
    <property type="evidence" value="ECO:0007669"/>
    <property type="project" value="InterPro"/>
</dbReference>
<proteinExistence type="inferred from homology"/>
<dbReference type="NCBIfam" id="TIGR02532">
    <property type="entry name" value="IV_pilin_GFxxxE"/>
    <property type="match status" value="1"/>
</dbReference>
<dbReference type="HOGENOM" id="CLU_091705_4_0_4"/>
<dbReference type="eggNOG" id="COG4969">
    <property type="taxonomic scope" value="Bacteria"/>
</dbReference>
<keyword evidence="4" id="KW-0812">Transmembrane</keyword>
<keyword evidence="6" id="KW-1185">Reference proteome</keyword>
<dbReference type="Proteomes" id="UP000001693">
    <property type="component" value="Chromosome"/>
</dbReference>
<dbReference type="EMBL" id="CP001013">
    <property type="protein sequence ID" value="ACB32760.1"/>
    <property type="molecule type" value="Genomic_DNA"/>
</dbReference>
<gene>
    <name evidence="5" type="ordered locus">Lcho_0485</name>
</gene>
<keyword evidence="2" id="KW-0488">Methylation</keyword>
<dbReference type="AlphaFoldDB" id="B1XXZ1"/>
<dbReference type="GO" id="GO:0007155">
    <property type="term" value="P:cell adhesion"/>
    <property type="evidence" value="ECO:0007669"/>
    <property type="project" value="InterPro"/>
</dbReference>
<evidence type="ECO:0000256" key="3">
    <source>
        <dbReference type="RuleBase" id="RU000389"/>
    </source>
</evidence>
<dbReference type="PANTHER" id="PTHR30093">
    <property type="entry name" value="GENERAL SECRETION PATHWAY PROTEIN G"/>
    <property type="match status" value="1"/>
</dbReference>
<keyword evidence="4" id="KW-0472">Membrane</keyword>
<dbReference type="Gene3D" id="3.30.700.10">
    <property type="entry name" value="Glycoprotein, Type 4 Pilin"/>
    <property type="match status" value="1"/>
</dbReference>
<sequence length="136" mass="13778" precursor="true">MKSIQRGFTLIELMIVVAIIGILAAVALPAYRDYTLRAKVSELLLAASSTRTAVTENSQNAGAINVSGITAPGAAGKVASASVAATGIVIVGATAEFGGTAVTVTLVPSWNASANTVVWSCTVNPENLSPSSCRQD</sequence>
<dbReference type="PROSITE" id="PS00409">
    <property type="entry name" value="PROKAR_NTER_METHYL"/>
    <property type="match status" value="1"/>
</dbReference>
<accession>B1XXZ1</accession>
<name>B1XXZ1_LEPCP</name>
<dbReference type="PANTHER" id="PTHR30093:SF34">
    <property type="entry name" value="PREPILIN PEPTIDASE-DEPENDENT PROTEIN D"/>
    <property type="match status" value="1"/>
</dbReference>
<reference evidence="5 6" key="1">
    <citation type="submission" date="2008-03" db="EMBL/GenBank/DDBJ databases">
        <title>Complete sequence of Leptothrix cholodnii SP-6.</title>
        <authorList>
            <consortium name="US DOE Joint Genome Institute"/>
            <person name="Copeland A."/>
            <person name="Lucas S."/>
            <person name="Lapidus A."/>
            <person name="Glavina del Rio T."/>
            <person name="Dalin E."/>
            <person name="Tice H."/>
            <person name="Bruce D."/>
            <person name="Goodwin L."/>
            <person name="Pitluck S."/>
            <person name="Chertkov O."/>
            <person name="Brettin T."/>
            <person name="Detter J.C."/>
            <person name="Han C."/>
            <person name="Kuske C.R."/>
            <person name="Schmutz J."/>
            <person name="Larimer F."/>
            <person name="Land M."/>
            <person name="Hauser L."/>
            <person name="Kyrpides N."/>
            <person name="Lykidis A."/>
            <person name="Emerson D."/>
            <person name="Richardson P."/>
        </authorList>
    </citation>
    <scope>NUCLEOTIDE SEQUENCE [LARGE SCALE GENOMIC DNA]</scope>
    <source>
        <strain evidence="6">ATCC 51168 / LMG 8142 / SP-6</strain>
    </source>
</reference>
<protein>
    <submittedName>
        <fullName evidence="5">Fimbrial protein pilin</fullName>
    </submittedName>
</protein>
<organism evidence="5 6">
    <name type="scientific">Leptothrix cholodnii (strain ATCC 51168 / LMG 8142 / SP-6)</name>
    <name type="common">Leptothrix discophora (strain SP-6)</name>
    <dbReference type="NCBI Taxonomy" id="395495"/>
    <lineage>
        <taxon>Bacteria</taxon>
        <taxon>Pseudomonadati</taxon>
        <taxon>Pseudomonadota</taxon>
        <taxon>Betaproteobacteria</taxon>
        <taxon>Burkholderiales</taxon>
        <taxon>Sphaerotilaceae</taxon>
        <taxon>Leptothrix</taxon>
    </lineage>
</organism>
<dbReference type="OrthoDB" id="8607132at2"/>
<dbReference type="Pfam" id="PF00114">
    <property type="entry name" value="Pilin"/>
    <property type="match status" value="1"/>
</dbReference>
<dbReference type="SUPFAM" id="SSF54523">
    <property type="entry name" value="Pili subunits"/>
    <property type="match status" value="1"/>
</dbReference>
<keyword evidence="4" id="KW-1133">Transmembrane helix</keyword>
<dbReference type="InterPro" id="IPR001082">
    <property type="entry name" value="Pilin"/>
</dbReference>
<keyword evidence="3" id="KW-0281">Fimbrium</keyword>
<evidence type="ECO:0000256" key="4">
    <source>
        <dbReference type="SAM" id="Phobius"/>
    </source>
</evidence>
<dbReference type="STRING" id="395495.Lcho_0485"/>
<evidence type="ECO:0000256" key="2">
    <source>
        <dbReference type="ARBA" id="ARBA00022481"/>
    </source>
</evidence>
<dbReference type="InterPro" id="IPR045584">
    <property type="entry name" value="Pilin-like"/>
</dbReference>
<dbReference type="KEGG" id="lch:Lcho_0485"/>
<dbReference type="InterPro" id="IPR012902">
    <property type="entry name" value="N_methyl_site"/>
</dbReference>
<comment type="similarity">
    <text evidence="1 3">Belongs to the N-Me-Phe pilin family.</text>
</comment>
<dbReference type="Pfam" id="PF07963">
    <property type="entry name" value="N_methyl"/>
    <property type="match status" value="1"/>
</dbReference>
<evidence type="ECO:0000256" key="1">
    <source>
        <dbReference type="ARBA" id="ARBA00005233"/>
    </source>
</evidence>
<evidence type="ECO:0000313" key="6">
    <source>
        <dbReference type="Proteomes" id="UP000001693"/>
    </source>
</evidence>
<dbReference type="RefSeq" id="WP_012345522.1">
    <property type="nucleotide sequence ID" value="NC_010524.1"/>
</dbReference>
<evidence type="ECO:0000313" key="5">
    <source>
        <dbReference type="EMBL" id="ACB32760.1"/>
    </source>
</evidence>